<proteinExistence type="predicted"/>
<dbReference type="EMBL" id="PFCJ01000022">
    <property type="protein sequence ID" value="PIR72128.1"/>
    <property type="molecule type" value="Genomic_DNA"/>
</dbReference>
<protein>
    <submittedName>
        <fullName evidence="1">Uncharacterized protein</fullName>
    </submittedName>
</protein>
<comment type="caution">
    <text evidence="1">The sequence shown here is derived from an EMBL/GenBank/DDBJ whole genome shotgun (WGS) entry which is preliminary data.</text>
</comment>
<organism evidence="1 2">
    <name type="scientific">Candidatus Nealsonbacteria bacterium CG10_big_fil_rev_8_21_14_0_10_36_24</name>
    <dbReference type="NCBI Taxonomy" id="1974710"/>
    <lineage>
        <taxon>Bacteria</taxon>
        <taxon>Candidatus Nealsoniibacteriota</taxon>
    </lineage>
</organism>
<accession>A0A2M6NRJ8</accession>
<reference evidence="2" key="1">
    <citation type="submission" date="2017-09" db="EMBL/GenBank/DDBJ databases">
        <title>Depth-based differentiation of microbial function through sediment-hosted aquifers and enrichment of novel symbionts in the deep terrestrial subsurface.</title>
        <authorList>
            <person name="Probst A.J."/>
            <person name="Ladd B."/>
            <person name="Jarett J.K."/>
            <person name="Geller-Mcgrath D.E."/>
            <person name="Sieber C.M.K."/>
            <person name="Emerson J.B."/>
            <person name="Anantharaman K."/>
            <person name="Thomas B.C."/>
            <person name="Malmstrom R."/>
            <person name="Stieglmeier M."/>
            <person name="Klingl A."/>
            <person name="Woyke T."/>
            <person name="Ryan C.M."/>
            <person name="Banfield J.F."/>
        </authorList>
    </citation>
    <scope>NUCLEOTIDE SEQUENCE [LARGE SCALE GENOMIC DNA]</scope>
</reference>
<dbReference type="Proteomes" id="UP000228756">
    <property type="component" value="Unassembled WGS sequence"/>
</dbReference>
<name>A0A2M6NRJ8_9BACT</name>
<gene>
    <name evidence="1" type="ORF">COU42_02270</name>
</gene>
<dbReference type="AlphaFoldDB" id="A0A2M6NRJ8"/>
<sequence>MNSMGIFDKNKPIPVNKLRETIKKDSGIIPKTGGQKYSQSERQKIGREVFGSTSKYGSQISKDDYKKAIQGLQSTRKRASDFKTRMALDKEIRYLKDRGGVKP</sequence>
<evidence type="ECO:0000313" key="2">
    <source>
        <dbReference type="Proteomes" id="UP000228756"/>
    </source>
</evidence>
<evidence type="ECO:0000313" key="1">
    <source>
        <dbReference type="EMBL" id="PIR72128.1"/>
    </source>
</evidence>